<feature type="domain" description="ABC transporter" evidence="4">
    <location>
        <begin position="22"/>
        <end position="250"/>
    </location>
</feature>
<dbReference type="GO" id="GO:0016887">
    <property type="term" value="F:ATP hydrolysis activity"/>
    <property type="evidence" value="ECO:0007669"/>
    <property type="project" value="InterPro"/>
</dbReference>
<keyword evidence="6" id="KW-1185">Reference proteome</keyword>
<dbReference type="PROSITE" id="PS00211">
    <property type="entry name" value="ABC_TRANSPORTER_1"/>
    <property type="match status" value="1"/>
</dbReference>
<comment type="caution">
    <text evidence="5">The sequence shown here is derived from an EMBL/GenBank/DDBJ whole genome shotgun (WGS) entry which is preliminary data.</text>
</comment>
<dbReference type="RefSeq" id="WP_108384634.1">
    <property type="nucleotide sequence ID" value="NZ_QBUD01000001.1"/>
</dbReference>
<dbReference type="SMART" id="SM00382">
    <property type="entry name" value="AAA"/>
    <property type="match status" value="1"/>
</dbReference>
<keyword evidence="1" id="KW-0813">Transport</keyword>
<name>A0A2T6KQV8_9RHOB</name>
<dbReference type="Proteomes" id="UP000244523">
    <property type="component" value="Unassembled WGS sequence"/>
</dbReference>
<evidence type="ECO:0000256" key="3">
    <source>
        <dbReference type="ARBA" id="ARBA00022840"/>
    </source>
</evidence>
<keyword evidence="2" id="KW-0547">Nucleotide-binding</keyword>
<organism evidence="5 6">
    <name type="scientific">Yoonia sediminilitoris</name>
    <dbReference type="NCBI Taxonomy" id="1286148"/>
    <lineage>
        <taxon>Bacteria</taxon>
        <taxon>Pseudomonadati</taxon>
        <taxon>Pseudomonadota</taxon>
        <taxon>Alphaproteobacteria</taxon>
        <taxon>Rhodobacterales</taxon>
        <taxon>Paracoccaceae</taxon>
        <taxon>Yoonia</taxon>
    </lineage>
</organism>
<dbReference type="InterPro" id="IPR027417">
    <property type="entry name" value="P-loop_NTPase"/>
</dbReference>
<dbReference type="AlphaFoldDB" id="A0A2T6KQV8"/>
<dbReference type="Gene3D" id="3.40.50.300">
    <property type="entry name" value="P-loop containing nucleotide triphosphate hydrolases"/>
    <property type="match status" value="1"/>
</dbReference>
<evidence type="ECO:0000256" key="2">
    <source>
        <dbReference type="ARBA" id="ARBA00022741"/>
    </source>
</evidence>
<gene>
    <name evidence="5" type="ORF">C8N45_101528</name>
</gene>
<dbReference type="OrthoDB" id="9802264at2"/>
<dbReference type="Pfam" id="PF00005">
    <property type="entry name" value="ABC_tran"/>
    <property type="match status" value="1"/>
</dbReference>
<reference evidence="5 6" key="1">
    <citation type="submission" date="2018-04" db="EMBL/GenBank/DDBJ databases">
        <title>Genomic Encyclopedia of Archaeal and Bacterial Type Strains, Phase II (KMG-II): from individual species to whole genera.</title>
        <authorList>
            <person name="Goeker M."/>
        </authorList>
    </citation>
    <scope>NUCLEOTIDE SEQUENCE [LARGE SCALE GENOMIC DNA]</scope>
    <source>
        <strain evidence="5 6">DSM 29955</strain>
    </source>
</reference>
<dbReference type="GO" id="GO:0005524">
    <property type="term" value="F:ATP binding"/>
    <property type="evidence" value="ECO:0007669"/>
    <property type="project" value="UniProtKB-KW"/>
</dbReference>
<keyword evidence="3 5" id="KW-0067">ATP-binding</keyword>
<dbReference type="PANTHER" id="PTHR42781">
    <property type="entry name" value="SPERMIDINE/PUTRESCINE IMPORT ATP-BINDING PROTEIN POTA"/>
    <property type="match status" value="1"/>
</dbReference>
<dbReference type="InterPro" id="IPR003593">
    <property type="entry name" value="AAA+_ATPase"/>
</dbReference>
<dbReference type="SUPFAM" id="SSF52540">
    <property type="entry name" value="P-loop containing nucleoside triphosphate hydrolases"/>
    <property type="match status" value="1"/>
</dbReference>
<dbReference type="CDD" id="cd03293">
    <property type="entry name" value="ABC_NrtD_SsuB_transporters"/>
    <property type="match status" value="1"/>
</dbReference>
<accession>A0A2T6KQV8</accession>
<evidence type="ECO:0000313" key="5">
    <source>
        <dbReference type="EMBL" id="PUB18937.1"/>
    </source>
</evidence>
<proteinExistence type="predicted"/>
<evidence type="ECO:0000259" key="4">
    <source>
        <dbReference type="PROSITE" id="PS50893"/>
    </source>
</evidence>
<dbReference type="PANTHER" id="PTHR42781:SF8">
    <property type="entry name" value="BICARBONATE TRANSPORT ATP-BINDING PROTEIN CMPC"/>
    <property type="match status" value="1"/>
</dbReference>
<dbReference type="PROSITE" id="PS50893">
    <property type="entry name" value="ABC_TRANSPORTER_2"/>
    <property type="match status" value="1"/>
</dbReference>
<evidence type="ECO:0000256" key="1">
    <source>
        <dbReference type="ARBA" id="ARBA00022448"/>
    </source>
</evidence>
<dbReference type="EMBL" id="QBUD01000001">
    <property type="protein sequence ID" value="PUB18937.1"/>
    <property type="molecule type" value="Genomic_DNA"/>
</dbReference>
<sequence length="267" mass="28175">MQHDHPSAERAQPVAKSGDADVRIAGVAHTYAVVDGPVLSGIDLTIAPGSVVALIGRSGSGKSTLLHIIAGLIRPTDGAVRIGGQAVQGPSPRWVMMFQAPSLFPWMSVAQNAGLGLRYAGQKDGAAERVADVLDLVDLASFADRNVQDLSGGQQQRVALARSLAPSPDVLLLDEPFSALDMFTRQSMQTDVRAIAKRLGLTMILVTHDVSEAVLMADRAVFLKSGAGVIAGDTDINLDDRARNADDPTFDAELARLNEIYTGLQTA</sequence>
<dbReference type="InterPro" id="IPR017871">
    <property type="entry name" value="ABC_transporter-like_CS"/>
</dbReference>
<evidence type="ECO:0000313" key="6">
    <source>
        <dbReference type="Proteomes" id="UP000244523"/>
    </source>
</evidence>
<dbReference type="InterPro" id="IPR003439">
    <property type="entry name" value="ABC_transporter-like_ATP-bd"/>
</dbReference>
<dbReference type="InterPro" id="IPR050093">
    <property type="entry name" value="ABC_SmlMolc_Importer"/>
</dbReference>
<protein>
    <submittedName>
        <fullName evidence="5">NitT/TauT family transport system ATP-binding protein</fullName>
    </submittedName>
</protein>